<dbReference type="InterPro" id="IPR053927">
    <property type="entry name" value="FlgK_helical"/>
</dbReference>
<dbReference type="InterPro" id="IPR002371">
    <property type="entry name" value="FlgK"/>
</dbReference>
<gene>
    <name evidence="7" type="primary">flgK</name>
    <name evidence="11" type="ORF">DN757_04710</name>
</gene>
<evidence type="ECO:0000256" key="6">
    <source>
        <dbReference type="ARBA" id="ARBA00023143"/>
    </source>
</evidence>
<accession>A0A2W6QIB0</accession>
<dbReference type="Pfam" id="PF00460">
    <property type="entry name" value="Flg_bb_rod"/>
    <property type="match status" value="1"/>
</dbReference>
<dbReference type="InterPro" id="IPR010930">
    <property type="entry name" value="Flg_bb/hook_C_dom"/>
</dbReference>
<comment type="similarity">
    <text evidence="3 7">Belongs to the flagella basal body rod proteins family.</text>
</comment>
<comment type="caution">
    <text evidence="11">The sequence shown here is derived from an EMBL/GenBank/DDBJ whole genome shotgun (WGS) entry which is preliminary data.</text>
</comment>
<evidence type="ECO:0000256" key="1">
    <source>
        <dbReference type="ARBA" id="ARBA00004365"/>
    </source>
</evidence>
<keyword evidence="5 7" id="KW-0964">Secreted</keyword>
<reference evidence="11 12" key="1">
    <citation type="submission" date="2018-06" db="EMBL/GenBank/DDBJ databases">
        <title>Isolation of heavy metals resistant Paenibacillus silvae NC2 from Gold-Copper mine in ZiJin, China.</title>
        <authorList>
            <person name="Xu J."/>
            <person name="Mazhar H.S."/>
            <person name="Rensing C."/>
        </authorList>
    </citation>
    <scope>NUCLEOTIDE SEQUENCE [LARGE SCALE GENOMIC DNA]</scope>
    <source>
        <strain evidence="11 12">NC2</strain>
    </source>
</reference>
<dbReference type="GO" id="GO:0005576">
    <property type="term" value="C:extracellular region"/>
    <property type="evidence" value="ECO:0007669"/>
    <property type="project" value="UniProtKB-SubCell"/>
</dbReference>
<evidence type="ECO:0000256" key="2">
    <source>
        <dbReference type="ARBA" id="ARBA00004613"/>
    </source>
</evidence>
<name>A0A2W6QIB0_9BACL</name>
<dbReference type="GO" id="GO:0005198">
    <property type="term" value="F:structural molecule activity"/>
    <property type="evidence" value="ECO:0007669"/>
    <property type="project" value="UniProtKB-UniRule"/>
</dbReference>
<evidence type="ECO:0000259" key="9">
    <source>
        <dbReference type="Pfam" id="PF06429"/>
    </source>
</evidence>
<sequence length="520" mass="55863">MASTFHSIETAKRSLITQTAALNTTGHNVANANTPGYSRQVVNMTAADPIDAVAFYRTTAPGQLGTGVEFNSIKRVRETFLDGQFRNENTSLGGWTVRNSTLEKLETIMNEPSDTGIRTVLNNFWNAWSDLSQDPQDVTNRKIVKETTLALTDGLNQISLQLDALSNDLTNNVSLKTTEINSYLQSIADLNNNIVKVEQLGDNANDLRDKRDYAVDQLSKIAGVQITELDSGYQVTLAGQVAVTGAAVTPVTADILENAYQAGTLTGGEVYGMIHSRDQYVADYRKQLDQLANTLATGDIEITIPAGSVLPNNTVLNNVTYSDANNNRTITSDLKVTVQGINGLHKLGYTLSGNTPTAGEDFFTTKDGAGTITAGNITLSKDIQNDPNKIATSMRTTGTGANESVVLGNNSLALALAGLKDAKFDFGTAVSKPTTVNDFFGAIVGQLGVQTQEANRQAQNAQLLTEQVDLNRQSVSGVSLDEEMSNLIKFQHAYSAAARFMTAYDELLNKLINSTGVVGR</sequence>
<keyword evidence="11" id="KW-0969">Cilium</keyword>
<dbReference type="Pfam" id="PF22638">
    <property type="entry name" value="FlgK_D1"/>
    <property type="match status" value="1"/>
</dbReference>
<keyword evidence="11" id="KW-0282">Flagellum</keyword>
<proteinExistence type="inferred from homology"/>
<dbReference type="InterPro" id="IPR001444">
    <property type="entry name" value="Flag_bb_rod_N"/>
</dbReference>
<dbReference type="SUPFAM" id="SSF64518">
    <property type="entry name" value="Phase 1 flagellin"/>
    <property type="match status" value="1"/>
</dbReference>
<evidence type="ECO:0000256" key="3">
    <source>
        <dbReference type="ARBA" id="ARBA00009677"/>
    </source>
</evidence>
<evidence type="ECO:0000256" key="4">
    <source>
        <dbReference type="ARBA" id="ARBA00016244"/>
    </source>
</evidence>
<comment type="subcellular location">
    <subcellularLocation>
        <location evidence="1 7">Bacterial flagellum</location>
    </subcellularLocation>
    <subcellularLocation>
        <location evidence="2 7">Secreted</location>
    </subcellularLocation>
</comment>
<keyword evidence="6 7" id="KW-0975">Bacterial flagellum</keyword>
<dbReference type="NCBIfam" id="TIGR02492">
    <property type="entry name" value="flgK_ends"/>
    <property type="match status" value="1"/>
</dbReference>
<evidence type="ECO:0000256" key="5">
    <source>
        <dbReference type="ARBA" id="ARBA00022525"/>
    </source>
</evidence>
<evidence type="ECO:0000313" key="12">
    <source>
        <dbReference type="Proteomes" id="UP000249204"/>
    </source>
</evidence>
<protein>
    <recommendedName>
        <fullName evidence="4 7">Flagellar hook-associated protein 1</fullName>
        <shortName evidence="7">HAP1</shortName>
    </recommendedName>
</protein>
<dbReference type="Pfam" id="PF06429">
    <property type="entry name" value="Flg_bbr_C"/>
    <property type="match status" value="1"/>
</dbReference>
<feature type="domain" description="Flagellar basal body rod protein N-terminal" evidence="8">
    <location>
        <begin position="8"/>
        <end position="37"/>
    </location>
</feature>
<dbReference type="AlphaFoldDB" id="A0A2W6QIB0"/>
<keyword evidence="11" id="KW-0966">Cell projection</keyword>
<evidence type="ECO:0000256" key="7">
    <source>
        <dbReference type="RuleBase" id="RU362065"/>
    </source>
</evidence>
<dbReference type="GO" id="GO:0009424">
    <property type="term" value="C:bacterial-type flagellum hook"/>
    <property type="evidence" value="ECO:0007669"/>
    <property type="project" value="UniProtKB-UniRule"/>
</dbReference>
<dbReference type="PRINTS" id="PR01005">
    <property type="entry name" value="FLGHOOKAP1"/>
</dbReference>
<feature type="domain" description="Flagellar basal-body/hook protein C-terminal" evidence="9">
    <location>
        <begin position="475"/>
        <end position="513"/>
    </location>
</feature>
<feature type="domain" description="Flagellar hook-associated protein FlgK helical" evidence="10">
    <location>
        <begin position="102"/>
        <end position="297"/>
    </location>
</feature>
<dbReference type="PANTHER" id="PTHR30033">
    <property type="entry name" value="FLAGELLAR HOOK-ASSOCIATED PROTEIN 1"/>
    <property type="match status" value="1"/>
</dbReference>
<evidence type="ECO:0000259" key="8">
    <source>
        <dbReference type="Pfam" id="PF00460"/>
    </source>
</evidence>
<evidence type="ECO:0000259" key="10">
    <source>
        <dbReference type="Pfam" id="PF22638"/>
    </source>
</evidence>
<evidence type="ECO:0000313" key="11">
    <source>
        <dbReference type="EMBL" id="PZT56943.1"/>
    </source>
</evidence>
<dbReference type="Proteomes" id="UP000249204">
    <property type="component" value="Unassembled WGS sequence"/>
</dbReference>
<dbReference type="RefSeq" id="WP_111269105.1">
    <property type="nucleotide sequence ID" value="NZ_JAHXMW010000003.1"/>
</dbReference>
<dbReference type="PANTHER" id="PTHR30033:SF1">
    <property type="entry name" value="FLAGELLAR HOOK-ASSOCIATED PROTEIN 1"/>
    <property type="match status" value="1"/>
</dbReference>
<dbReference type="EMBL" id="QKWW01000014">
    <property type="protein sequence ID" value="PZT56943.1"/>
    <property type="molecule type" value="Genomic_DNA"/>
</dbReference>
<dbReference type="GO" id="GO:0044780">
    <property type="term" value="P:bacterial-type flagellum assembly"/>
    <property type="evidence" value="ECO:0007669"/>
    <property type="project" value="InterPro"/>
</dbReference>
<organism evidence="11 12">
    <name type="scientific">Paenibacillus silvae</name>
    <dbReference type="NCBI Taxonomy" id="1325358"/>
    <lineage>
        <taxon>Bacteria</taxon>
        <taxon>Bacillati</taxon>
        <taxon>Bacillota</taxon>
        <taxon>Bacilli</taxon>
        <taxon>Bacillales</taxon>
        <taxon>Paenibacillaceae</taxon>
        <taxon>Paenibacillus</taxon>
    </lineage>
</organism>